<dbReference type="CDD" id="cd00823">
    <property type="entry name" value="TopoIIB_Trans"/>
    <property type="match status" value="1"/>
</dbReference>
<dbReference type="Gene3D" id="3.30.565.10">
    <property type="entry name" value="Histidine kinase-like ATPase, C-terminal domain"/>
    <property type="match status" value="1"/>
</dbReference>
<dbReference type="Gene3D" id="3.30.230.10">
    <property type="match status" value="1"/>
</dbReference>
<name>A0A8S1JAF1_9CHLO</name>
<comment type="caution">
    <text evidence="2">The sequence shown here is derived from an EMBL/GenBank/DDBJ whole genome shotgun (WGS) entry which is preliminary data.</text>
</comment>
<evidence type="ECO:0000313" key="2">
    <source>
        <dbReference type="EMBL" id="CAD7704824.1"/>
    </source>
</evidence>
<evidence type="ECO:0000313" key="3">
    <source>
        <dbReference type="Proteomes" id="UP000708148"/>
    </source>
</evidence>
<dbReference type="InterPro" id="IPR014721">
    <property type="entry name" value="Ribsml_uS5_D2-typ_fold_subgr"/>
</dbReference>
<dbReference type="OrthoDB" id="1562195at2759"/>
<dbReference type="PANTHER" id="PTHR48444:SF1">
    <property type="entry name" value="DNA TOPOISOMERASE 6 SUBUNIT B"/>
    <property type="match status" value="1"/>
</dbReference>
<dbReference type="NCBIfam" id="NF003218">
    <property type="entry name" value="PRK04184.1"/>
    <property type="match status" value="1"/>
</dbReference>
<dbReference type="AlphaFoldDB" id="A0A8S1JAF1"/>
<dbReference type="InterPro" id="IPR020568">
    <property type="entry name" value="Ribosomal_Su5_D2-typ_SF"/>
</dbReference>
<feature type="domain" description="DNA topoisomerase VI subunit B transducer" evidence="1">
    <location>
        <begin position="169"/>
        <end position="325"/>
    </location>
</feature>
<dbReference type="FunFam" id="3.30.230.10:FF:000050">
    <property type="entry name" value="DNA topoisomerase 6 subunit B"/>
    <property type="match status" value="1"/>
</dbReference>
<dbReference type="EMBL" id="CAJHUC010002959">
    <property type="protein sequence ID" value="CAD7704824.1"/>
    <property type="molecule type" value="Genomic_DNA"/>
</dbReference>
<dbReference type="GO" id="GO:0003918">
    <property type="term" value="F:DNA topoisomerase type II (double strand cut, ATP-hydrolyzing) activity"/>
    <property type="evidence" value="ECO:0007669"/>
    <property type="project" value="InterPro"/>
</dbReference>
<organism evidence="2 3">
    <name type="scientific">Ostreobium quekettii</name>
    <dbReference type="NCBI Taxonomy" id="121088"/>
    <lineage>
        <taxon>Eukaryota</taxon>
        <taxon>Viridiplantae</taxon>
        <taxon>Chlorophyta</taxon>
        <taxon>core chlorophytes</taxon>
        <taxon>Ulvophyceae</taxon>
        <taxon>TCBD clade</taxon>
        <taxon>Bryopsidales</taxon>
        <taxon>Ostreobineae</taxon>
        <taxon>Ostreobiaceae</taxon>
        <taxon>Ostreobium</taxon>
    </lineage>
</organism>
<dbReference type="GO" id="GO:0006265">
    <property type="term" value="P:DNA topological change"/>
    <property type="evidence" value="ECO:0007669"/>
    <property type="project" value="InterPro"/>
</dbReference>
<protein>
    <recommendedName>
        <fullName evidence="1">DNA topoisomerase VI subunit B transducer domain-containing protein</fullName>
    </recommendedName>
</protein>
<proteinExistence type="predicted"/>
<reference evidence="2" key="1">
    <citation type="submission" date="2020-12" db="EMBL/GenBank/DDBJ databases">
        <authorList>
            <person name="Iha C."/>
        </authorList>
    </citation>
    <scope>NUCLEOTIDE SEQUENCE</scope>
</reference>
<dbReference type="Pfam" id="PF09239">
    <property type="entry name" value="Topo-VIb_trans"/>
    <property type="match status" value="1"/>
</dbReference>
<dbReference type="InterPro" id="IPR015320">
    <property type="entry name" value="TopoVI_B_transducer"/>
</dbReference>
<sequence>MPENWNEPNVHKVELVDNADGWHGVDVSVTIEGDWNKCRAKVLNYLRQIAVITPYAKFTFTYLSLAGKGNVSKVYRRRTDVMPRLPKEMKYHPSSVDLELIKNLIAHTKQTTVEAFLHKDFDCIDKEYARRLIEEMRGGVDPDTSPQELTNKHIIRIHQILHQARFPDPTGAHLSPAGEYNIRLGVMKEIQPDLVATYQGDVRVFEGHAFIVEAAVSCGGNINPGINIHRYANRIPLLFEAGADVITRTALKRINWKSYKINQTGDKVGVFVSIVSTKIPFKGVGKEHIGDDIEEMVHAVKQALQHCCIQLKGKITRAIAISEQSHRKRNLAKYIPDAINSIYSVLESMADHKPYGPKRQRLEEKHNLPQEIKNRAVTKEAMLKKLTEHVERIDTDMALEYQMQVGLTQGGREKLHLTPLGAQHEHQQAIHAPLCVIKLLQ</sequence>
<evidence type="ECO:0000259" key="1">
    <source>
        <dbReference type="Pfam" id="PF09239"/>
    </source>
</evidence>
<dbReference type="PANTHER" id="PTHR48444">
    <property type="entry name" value="DNA TOPOISOMERASE 6 SUBUNIT B"/>
    <property type="match status" value="1"/>
</dbReference>
<dbReference type="SUPFAM" id="SSF54211">
    <property type="entry name" value="Ribosomal protein S5 domain 2-like"/>
    <property type="match status" value="1"/>
</dbReference>
<dbReference type="Proteomes" id="UP000708148">
    <property type="component" value="Unassembled WGS sequence"/>
</dbReference>
<dbReference type="Gene3D" id="1.10.8.50">
    <property type="match status" value="1"/>
</dbReference>
<gene>
    <name evidence="2" type="ORF">OSTQU699_LOCUS10179</name>
</gene>
<accession>A0A8S1JAF1</accession>
<dbReference type="GO" id="GO:0003677">
    <property type="term" value="F:DNA binding"/>
    <property type="evidence" value="ECO:0007669"/>
    <property type="project" value="InterPro"/>
</dbReference>
<keyword evidence="3" id="KW-1185">Reference proteome</keyword>
<dbReference type="InterPro" id="IPR036890">
    <property type="entry name" value="HATPase_C_sf"/>
</dbReference>